<dbReference type="PANTHER" id="PTHR10424">
    <property type="entry name" value="VIRAL ENVELOPE PROTEIN"/>
    <property type="match status" value="1"/>
</dbReference>
<organism evidence="2 3">
    <name type="scientific">Haplochromis burtoni</name>
    <name type="common">Burton's mouthbrooder</name>
    <name type="synonym">Chromis burtoni</name>
    <dbReference type="NCBI Taxonomy" id="8153"/>
    <lineage>
        <taxon>Eukaryota</taxon>
        <taxon>Metazoa</taxon>
        <taxon>Chordata</taxon>
        <taxon>Craniata</taxon>
        <taxon>Vertebrata</taxon>
        <taxon>Euteleostomi</taxon>
        <taxon>Actinopterygii</taxon>
        <taxon>Neopterygii</taxon>
        <taxon>Teleostei</taxon>
        <taxon>Neoteleostei</taxon>
        <taxon>Acanthomorphata</taxon>
        <taxon>Ovalentaria</taxon>
        <taxon>Cichlomorphae</taxon>
        <taxon>Cichliformes</taxon>
        <taxon>Cichlidae</taxon>
        <taxon>African cichlids</taxon>
        <taxon>Pseudocrenilabrinae</taxon>
        <taxon>Haplochromini</taxon>
        <taxon>Haplochromis</taxon>
    </lineage>
</organism>
<keyword evidence="3" id="KW-1185">Reference proteome</keyword>
<keyword evidence="1" id="KW-0812">Transmembrane</keyword>
<dbReference type="InterPro" id="IPR018154">
    <property type="entry name" value="TLV/ENV_coat_polyprotein"/>
</dbReference>
<name>A0A3Q2VU12_HAPBU</name>
<reference evidence="2" key="2">
    <citation type="submission" date="2025-09" db="UniProtKB">
        <authorList>
            <consortium name="Ensembl"/>
        </authorList>
    </citation>
    <scope>IDENTIFICATION</scope>
</reference>
<accession>A0A3Q2VU12</accession>
<dbReference type="Ensembl" id="ENSHBUT00000024277.1">
    <property type="protein sequence ID" value="ENSHBUP00000015893.1"/>
    <property type="gene ID" value="ENSHBUG00000017876.1"/>
</dbReference>
<dbReference type="SUPFAM" id="SSF58069">
    <property type="entry name" value="Virus ectodomain"/>
    <property type="match status" value="1"/>
</dbReference>
<feature type="transmembrane region" description="Helical" evidence="1">
    <location>
        <begin position="493"/>
        <end position="519"/>
    </location>
</feature>
<keyword evidence="1" id="KW-0472">Membrane</keyword>
<dbReference type="OMA" id="HEASPIN"/>
<evidence type="ECO:0000313" key="3">
    <source>
        <dbReference type="Proteomes" id="UP000264840"/>
    </source>
</evidence>
<evidence type="ECO:0000313" key="2">
    <source>
        <dbReference type="Ensembl" id="ENSHBUP00000015893.1"/>
    </source>
</evidence>
<dbReference type="STRING" id="8153.ENSHBUP00000015893"/>
<protein>
    <submittedName>
        <fullName evidence="2">Uncharacterized protein</fullName>
    </submittedName>
</protein>
<dbReference type="Proteomes" id="UP000264840">
    <property type="component" value="Unplaced"/>
</dbReference>
<dbReference type="GeneTree" id="ENSGT00530000064449"/>
<proteinExistence type="predicted"/>
<sequence>MSIRCSVNQSTRFIPYELFRGRQFPGPTAGGPSFEGGGTWVRIFTGSTTLFTFDLCAVINCGGQNYRIYDIWVCYQLSFNRYCQQGWTRLSGRCAWSEVVGYTGNWKPQSQNQEGWGDRFYSQRDFRIPQNLVTLSLGKWTAPPTGIANSVVYFTLGVDVVGEDPYGVVKVNFRNSLQGLFPTPAPLFENFTGIMEVDYTKLKPRRHVWLDWLIQNSREQNVSDCVACAAARPNLFTEPAPLYSEDHWGLSACLDSLGRWFRRATALKQITPVLTLLFLNLPATSMTPARFLGNTSREKDTWRVQLGKPGTAQLTARCRCHVLKKRSTSSFDRSIGSPTYIDCIGAPRGVPDHYKLANPIAAGFENLPLIAGIIPITPNKNVDCINYVHYNILRLANLTHDVVGGFAEQLRPTSLMTVQNRMALDMLLAEKGGTCAVFGDMCCTFIPNNTAPDGSVTRALGLKTLSNTMHEHLGVNNPLGEWMTSVFGQWKSFIMSILVSLSTLTAILVTCGCCCVPCLRTLLVRVINQAVGGSDAEADKGYVHTAGLNAQFRFFDQIRFFCLLVHTTNKM</sequence>
<keyword evidence="1" id="KW-1133">Transmembrane helix</keyword>
<evidence type="ECO:0000256" key="1">
    <source>
        <dbReference type="SAM" id="Phobius"/>
    </source>
</evidence>
<dbReference type="PANTHER" id="PTHR10424:SF80">
    <property type="entry name" value="ENVELOPE GLYCOPROTEIN"/>
    <property type="match status" value="1"/>
</dbReference>
<reference evidence="2" key="1">
    <citation type="submission" date="2025-08" db="UniProtKB">
        <authorList>
            <consortium name="Ensembl"/>
        </authorList>
    </citation>
    <scope>IDENTIFICATION</scope>
</reference>
<dbReference type="Gene3D" id="1.10.287.210">
    <property type="match status" value="1"/>
</dbReference>
<dbReference type="AlphaFoldDB" id="A0A3Q2VU12"/>